<feature type="chain" id="PRO_5032814100" evidence="1">
    <location>
        <begin position="29"/>
        <end position="95"/>
    </location>
</feature>
<accession>A0A853BD38</accession>
<dbReference type="RefSeq" id="WP_179776897.1">
    <property type="nucleotide sequence ID" value="NZ_JACCFK010000002.1"/>
</dbReference>
<dbReference type="AlphaFoldDB" id="A0A853BD38"/>
<sequence length="95" mass="9610">MKRHVIRSLVAAATAGSALVLTQVSASAQTPAPAQEAGWAPVQDLGSAYLCQAAGMAGQTFGRWQPGQWQCVGPVLWVSNDPLLSPGTAPGGAPA</sequence>
<dbReference type="EMBL" id="JACCFK010000002">
    <property type="protein sequence ID" value="NYI92581.1"/>
    <property type="molecule type" value="Genomic_DNA"/>
</dbReference>
<protein>
    <submittedName>
        <fullName evidence="2">Uncharacterized protein</fullName>
    </submittedName>
</protein>
<keyword evidence="3" id="KW-1185">Reference proteome</keyword>
<dbReference type="Proteomes" id="UP000549616">
    <property type="component" value="Unassembled WGS sequence"/>
</dbReference>
<comment type="caution">
    <text evidence="2">The sequence shown here is derived from an EMBL/GenBank/DDBJ whole genome shotgun (WGS) entry which is preliminary data.</text>
</comment>
<name>A0A853BD38_9PSEU</name>
<gene>
    <name evidence="2" type="ORF">HNR02_005956</name>
</gene>
<organism evidence="2 3">
    <name type="scientific">Amycolatopsis endophytica</name>
    <dbReference type="NCBI Taxonomy" id="860233"/>
    <lineage>
        <taxon>Bacteria</taxon>
        <taxon>Bacillati</taxon>
        <taxon>Actinomycetota</taxon>
        <taxon>Actinomycetes</taxon>
        <taxon>Pseudonocardiales</taxon>
        <taxon>Pseudonocardiaceae</taxon>
        <taxon>Amycolatopsis</taxon>
    </lineage>
</organism>
<evidence type="ECO:0000313" key="3">
    <source>
        <dbReference type="Proteomes" id="UP000549616"/>
    </source>
</evidence>
<evidence type="ECO:0000313" key="2">
    <source>
        <dbReference type="EMBL" id="NYI92581.1"/>
    </source>
</evidence>
<proteinExistence type="predicted"/>
<keyword evidence="1" id="KW-0732">Signal</keyword>
<reference evidence="2 3" key="1">
    <citation type="submission" date="2020-07" db="EMBL/GenBank/DDBJ databases">
        <title>Sequencing the genomes of 1000 actinobacteria strains.</title>
        <authorList>
            <person name="Klenk H.-P."/>
        </authorList>
    </citation>
    <scope>NUCLEOTIDE SEQUENCE [LARGE SCALE GENOMIC DNA]</scope>
    <source>
        <strain evidence="2 3">DSM 104006</strain>
    </source>
</reference>
<evidence type="ECO:0000256" key="1">
    <source>
        <dbReference type="SAM" id="SignalP"/>
    </source>
</evidence>
<feature type="signal peptide" evidence="1">
    <location>
        <begin position="1"/>
        <end position="28"/>
    </location>
</feature>